<evidence type="ECO:0000256" key="1">
    <source>
        <dbReference type="SAM" id="MobiDB-lite"/>
    </source>
</evidence>
<feature type="domain" description="Anti-sigma K factor RskA C-terminal" evidence="2">
    <location>
        <begin position="97"/>
        <end position="227"/>
    </location>
</feature>
<dbReference type="Proteomes" id="UP001156703">
    <property type="component" value="Unassembled WGS sequence"/>
</dbReference>
<dbReference type="InterPro" id="IPR051474">
    <property type="entry name" value="Anti-sigma-K/W_factor"/>
</dbReference>
<feature type="region of interest" description="Disordered" evidence="1">
    <location>
        <begin position="217"/>
        <end position="236"/>
    </location>
</feature>
<reference evidence="4" key="1">
    <citation type="journal article" date="2019" name="Int. J. Syst. Evol. Microbiol.">
        <title>The Global Catalogue of Microorganisms (GCM) 10K type strain sequencing project: providing services to taxonomists for standard genome sequencing and annotation.</title>
        <authorList>
            <consortium name="The Broad Institute Genomics Platform"/>
            <consortium name="The Broad Institute Genome Sequencing Center for Infectious Disease"/>
            <person name="Wu L."/>
            <person name="Ma J."/>
        </authorList>
    </citation>
    <scope>NUCLEOTIDE SEQUENCE [LARGE SCALE GENOMIC DNA]</scope>
    <source>
        <strain evidence="4">NBRC 102146</strain>
    </source>
</reference>
<organism evidence="3 4">
    <name type="scientific">Sphingomonas astaxanthinifaciens DSM 22298</name>
    <dbReference type="NCBI Taxonomy" id="1123267"/>
    <lineage>
        <taxon>Bacteria</taxon>
        <taxon>Pseudomonadati</taxon>
        <taxon>Pseudomonadota</taxon>
        <taxon>Alphaproteobacteria</taxon>
        <taxon>Sphingomonadales</taxon>
        <taxon>Sphingomonadaceae</taxon>
        <taxon>Sphingomonas</taxon>
    </lineage>
</organism>
<evidence type="ECO:0000313" key="3">
    <source>
        <dbReference type="EMBL" id="GLR48747.1"/>
    </source>
</evidence>
<accession>A0ABQ5ZAP1</accession>
<evidence type="ECO:0000259" key="2">
    <source>
        <dbReference type="Pfam" id="PF10099"/>
    </source>
</evidence>
<protein>
    <submittedName>
        <fullName evidence="3">Anti-sigma K factor RskA</fullName>
    </submittedName>
</protein>
<dbReference type="Pfam" id="PF10099">
    <property type="entry name" value="RskA_C"/>
    <property type="match status" value="1"/>
</dbReference>
<gene>
    <name evidence="3" type="ORF">GCM10007925_24680</name>
</gene>
<dbReference type="PANTHER" id="PTHR37461:SF1">
    <property type="entry name" value="ANTI-SIGMA-K FACTOR RSKA"/>
    <property type="match status" value="1"/>
</dbReference>
<dbReference type="EMBL" id="BSOO01000039">
    <property type="protein sequence ID" value="GLR48747.1"/>
    <property type="molecule type" value="Genomic_DNA"/>
</dbReference>
<proteinExistence type="predicted"/>
<evidence type="ECO:0000313" key="4">
    <source>
        <dbReference type="Proteomes" id="UP001156703"/>
    </source>
</evidence>
<comment type="caution">
    <text evidence="3">The sequence shown here is derived from an EMBL/GenBank/DDBJ whole genome shotgun (WGS) entry which is preliminary data.</text>
</comment>
<name>A0ABQ5ZAP1_9SPHN</name>
<dbReference type="PANTHER" id="PTHR37461">
    <property type="entry name" value="ANTI-SIGMA-K FACTOR RSKA"/>
    <property type="match status" value="1"/>
</dbReference>
<dbReference type="RefSeq" id="WP_029941153.1">
    <property type="nucleotide sequence ID" value="NZ_BSOO01000039.1"/>
</dbReference>
<dbReference type="InterPro" id="IPR018764">
    <property type="entry name" value="RskA_C"/>
</dbReference>
<sequence length="236" mass="24358">MSGRDESGRDALAAELAMGLLDGAERAEAERLAASDADFAAAVRRWSARLAPLLDEVEPVAPPPGLVERLLPERQYANDNEGGAKLRFWRGWSMTSTAVAAALALFIAVRPAPPVPAPATLPTVPPMVAAMSAEGSPLRLVATWDPARRSLVVAAATAVGDPGPHSHELWVIPADGKPHSLGVMPGNGKMHGELTPEQARLLQAGATMAVSVEPLGGSKSGLPTGPVVAAGKLETT</sequence>
<keyword evidence="4" id="KW-1185">Reference proteome</keyword>